<keyword evidence="2" id="KW-0378">Hydrolase</keyword>
<proteinExistence type="predicted"/>
<evidence type="ECO:0000313" key="4">
    <source>
        <dbReference type="Proteomes" id="UP000675747"/>
    </source>
</evidence>
<dbReference type="SUPFAM" id="SSF53474">
    <property type="entry name" value="alpha/beta-Hydrolases"/>
    <property type="match status" value="1"/>
</dbReference>
<comment type="caution">
    <text evidence="2">The sequence shown here is derived from an EMBL/GenBank/DDBJ whole genome shotgun (WGS) entry which is preliminary data.</text>
</comment>
<keyword evidence="4" id="KW-1185">Reference proteome</keyword>
<dbReference type="EMBL" id="JAGQFT010000029">
    <property type="protein sequence ID" value="MBR0561982.1"/>
    <property type="molecule type" value="Genomic_DNA"/>
</dbReference>
<dbReference type="InterPro" id="IPR029058">
    <property type="entry name" value="AB_hydrolase_fold"/>
</dbReference>
<protein>
    <submittedName>
        <fullName evidence="2">Dienelactone hydrolase family protein</fullName>
    </submittedName>
</protein>
<gene>
    <name evidence="3" type="ORF">KB893_006070</name>
    <name evidence="2" type="ORF">KB893_05565</name>
</gene>
<dbReference type="EMBL" id="JAGQFT020000003">
    <property type="protein sequence ID" value="MBS7456697.1"/>
    <property type="molecule type" value="Genomic_DNA"/>
</dbReference>
<reference evidence="3 4" key="1">
    <citation type="journal article" date="2021" name="Microbiol. Resour. Announc.">
        <title>Draft Genome Sequence of Coralloluteibacterium stylophorae LMG 29479T.</title>
        <authorList>
            <person name="Karlyshev A.V."/>
            <person name="Kudryashova E.B."/>
            <person name="Ariskina E.V."/>
            <person name="Conroy A.P."/>
            <person name="Abidueva E.Y."/>
        </authorList>
    </citation>
    <scope>NUCLEOTIDE SEQUENCE [LARGE SCALE GENOMIC DNA]</scope>
    <source>
        <strain evidence="3 4">LMG 29479</strain>
    </source>
</reference>
<accession>A0A8J8AX35</accession>
<dbReference type="Pfam" id="PF01738">
    <property type="entry name" value="DLH"/>
    <property type="match status" value="1"/>
</dbReference>
<name>A0A8J8AX35_9GAMM</name>
<sequence length="239" mass="25477">MRAEPLRWSLDGADFEGVLVYDDADQGRRPGVLMVPNWMGVTEAAVEEAREVAAGGYVVLVADVYGKEVRPADAQAARRQVERMYADRGLLRARAARALDALQAQADAAPLDPQRLAGMGFCFGGSTILELARSGEERLAGVVSLHGGLATDRPARGDLPAAVLVLNGAADTSVSDADIAAFQAEMDAVDADWQLVEFGGARHCFAEEAAGDGPGNCRYDARAARRAERLVEAFFEEIL</sequence>
<dbReference type="InterPro" id="IPR002925">
    <property type="entry name" value="Dienelactn_hydro"/>
</dbReference>
<dbReference type="PANTHER" id="PTHR22946:SF4">
    <property type="entry name" value="ESTERASE FRSA"/>
    <property type="match status" value="1"/>
</dbReference>
<evidence type="ECO:0000313" key="3">
    <source>
        <dbReference type="EMBL" id="MBS7456697.1"/>
    </source>
</evidence>
<evidence type="ECO:0000313" key="2">
    <source>
        <dbReference type="EMBL" id="MBR0561982.1"/>
    </source>
</evidence>
<feature type="domain" description="Dienelactone hydrolase" evidence="1">
    <location>
        <begin position="20"/>
        <end position="238"/>
    </location>
</feature>
<organism evidence="2">
    <name type="scientific">Coralloluteibacterium stylophorae</name>
    <dbReference type="NCBI Taxonomy" id="1776034"/>
    <lineage>
        <taxon>Bacteria</taxon>
        <taxon>Pseudomonadati</taxon>
        <taxon>Pseudomonadota</taxon>
        <taxon>Gammaproteobacteria</taxon>
        <taxon>Lysobacterales</taxon>
        <taxon>Lysobacteraceae</taxon>
        <taxon>Coralloluteibacterium</taxon>
    </lineage>
</organism>
<dbReference type="GO" id="GO:0016787">
    <property type="term" value="F:hydrolase activity"/>
    <property type="evidence" value="ECO:0007669"/>
    <property type="project" value="UniProtKB-KW"/>
</dbReference>
<reference evidence="2" key="2">
    <citation type="submission" date="2021-04" db="EMBL/GenBank/DDBJ databases">
        <authorList>
            <person name="Karlyshev A.V."/>
        </authorList>
    </citation>
    <scope>NUCLEOTIDE SEQUENCE</scope>
    <source>
        <strain evidence="2">LMG 29479</strain>
    </source>
</reference>
<dbReference type="InterPro" id="IPR050261">
    <property type="entry name" value="FrsA_esterase"/>
</dbReference>
<dbReference type="Proteomes" id="UP000675747">
    <property type="component" value="Unassembled WGS sequence"/>
</dbReference>
<dbReference type="Gene3D" id="3.40.50.1820">
    <property type="entry name" value="alpha/beta hydrolase"/>
    <property type="match status" value="1"/>
</dbReference>
<dbReference type="PANTHER" id="PTHR22946">
    <property type="entry name" value="DIENELACTONE HYDROLASE DOMAIN-CONTAINING PROTEIN-RELATED"/>
    <property type="match status" value="1"/>
</dbReference>
<evidence type="ECO:0000259" key="1">
    <source>
        <dbReference type="Pfam" id="PF01738"/>
    </source>
</evidence>
<dbReference type="AlphaFoldDB" id="A0A8J8AX35"/>
<dbReference type="RefSeq" id="WP_211925950.1">
    <property type="nucleotide sequence ID" value="NZ_JAGQFT020000003.1"/>
</dbReference>